<dbReference type="Gene3D" id="2.60.120.200">
    <property type="match status" value="1"/>
</dbReference>
<evidence type="ECO:0000256" key="3">
    <source>
        <dbReference type="ARBA" id="ARBA00023295"/>
    </source>
</evidence>
<gene>
    <name evidence="6" type="ORF">CBYS24578_00009818</name>
</gene>
<reference evidence="6 7" key="2">
    <citation type="submission" date="2021-10" db="EMBL/GenBank/DDBJ databases">
        <authorList>
            <person name="Piombo E."/>
        </authorList>
    </citation>
    <scope>NUCLEOTIDE SEQUENCE [LARGE SCALE GENOMIC DNA]</scope>
</reference>
<proteinExistence type="inferred from homology"/>
<dbReference type="Gene3D" id="2.115.10.20">
    <property type="entry name" value="Glycosyl hydrolase domain, family 43"/>
    <property type="match status" value="1"/>
</dbReference>
<sequence length="531" mass="59232">MFTNPVIWEDLPDMEIIRIGGKYFMSASSFAFSPGAPILESNNLVDWKYIGHSVPDLSLFGERFRLDGQHAGAYGKGVWASTLKYRKSNGLFYWYGAIQGTERTFPFIARSPAGPWDALPPLDKFYYDLGLLIDVDDTFYLAYGTKDICVARLSADGLKEVESRVVYTSDEYLEGARMYNINGSYYIWLTRPYAGQYVLKSSQGPFGPYECRQVIGEILSPIPGSGYPHQGALVDTPKSGWFYMAFMDGYPGGRVPVLAPVAFTEDGWPEVEADYSTDPGGWKLEYPRMIEDSGDEMPGGCFRRHLFADRTLDHCWEWNHSPDNSKWSVRSGGLILKAGTVTNSLYLATNTLTHRTIGPKSMATFCIEVSQLADGDRSGVSMFRDKSAYIGIHRDAGVTRLVYVEDLTISPITTPTGWMNGHPVALDWSVKENGCVKAEASLGQSRVWLRVKADITPAFSHGYEKQTRYATFEYSYDGDRFSQLGPGFALTNEPTGYVGYRFGLFNFATRALGGQLFVEQCEISPCTIEAL</sequence>
<dbReference type="Pfam" id="PF17851">
    <property type="entry name" value="GH43_C2"/>
    <property type="match status" value="1"/>
</dbReference>
<dbReference type="OrthoDB" id="2139957at2759"/>
<accession>A0A9N9Y9X8</accession>
<dbReference type="PANTHER" id="PTHR42812:SF15">
    <property type="entry name" value="HYDROLASE, PUTATIVE (AFU_ORTHOLOGUE AFUA_2G00930)-RELATED"/>
    <property type="match status" value="1"/>
</dbReference>
<dbReference type="CDD" id="cd09001">
    <property type="entry name" value="GH43_FsAxh1-like"/>
    <property type="match status" value="1"/>
</dbReference>
<evidence type="ECO:0000256" key="1">
    <source>
        <dbReference type="ARBA" id="ARBA00009865"/>
    </source>
</evidence>
<dbReference type="PANTHER" id="PTHR42812">
    <property type="entry name" value="BETA-XYLOSIDASE"/>
    <property type="match status" value="1"/>
</dbReference>
<dbReference type="Pfam" id="PF04616">
    <property type="entry name" value="Glyco_hydro_43"/>
    <property type="match status" value="1"/>
</dbReference>
<evidence type="ECO:0000259" key="5">
    <source>
        <dbReference type="Pfam" id="PF17851"/>
    </source>
</evidence>
<dbReference type="SUPFAM" id="SSF75005">
    <property type="entry name" value="Arabinanase/levansucrase/invertase"/>
    <property type="match status" value="1"/>
</dbReference>
<reference evidence="7" key="1">
    <citation type="submission" date="2019-06" db="EMBL/GenBank/DDBJ databases">
        <authorList>
            <person name="Broberg M."/>
        </authorList>
    </citation>
    <scope>NUCLEOTIDE SEQUENCE [LARGE SCALE GENOMIC DNA]</scope>
</reference>
<comment type="similarity">
    <text evidence="1 4">Belongs to the glycosyl hydrolase 43 family.</text>
</comment>
<comment type="caution">
    <text evidence="6">The sequence shown here is derived from an EMBL/GenBank/DDBJ whole genome shotgun (WGS) entry which is preliminary data.</text>
</comment>
<dbReference type="AlphaFoldDB" id="A0A9N9Y9X8"/>
<feature type="domain" description="Beta-xylosidase C-terminal Concanavalin A-like" evidence="5">
    <location>
        <begin position="307"/>
        <end position="509"/>
    </location>
</feature>
<keyword evidence="2 4" id="KW-0378">Hydrolase</keyword>
<dbReference type="InterPro" id="IPR051795">
    <property type="entry name" value="Glycosyl_Hydrlase_43"/>
</dbReference>
<dbReference type="GO" id="GO:0005975">
    <property type="term" value="P:carbohydrate metabolic process"/>
    <property type="evidence" value="ECO:0007669"/>
    <property type="project" value="InterPro"/>
</dbReference>
<name>A0A9N9Y9X8_9HYPO</name>
<dbReference type="EMBL" id="CABFNO020001565">
    <property type="protein sequence ID" value="CAH0003808.1"/>
    <property type="molecule type" value="Genomic_DNA"/>
</dbReference>
<protein>
    <recommendedName>
        <fullName evidence="5">Beta-xylosidase C-terminal Concanavalin A-like domain-containing protein</fullName>
    </recommendedName>
</protein>
<evidence type="ECO:0000313" key="7">
    <source>
        <dbReference type="Proteomes" id="UP000754883"/>
    </source>
</evidence>
<dbReference type="GO" id="GO:0004553">
    <property type="term" value="F:hydrolase activity, hydrolyzing O-glycosyl compounds"/>
    <property type="evidence" value="ECO:0007669"/>
    <property type="project" value="InterPro"/>
</dbReference>
<dbReference type="InterPro" id="IPR023296">
    <property type="entry name" value="Glyco_hydro_beta-prop_sf"/>
</dbReference>
<dbReference type="InterPro" id="IPR041542">
    <property type="entry name" value="GH43_C2"/>
</dbReference>
<dbReference type="InterPro" id="IPR006710">
    <property type="entry name" value="Glyco_hydro_43"/>
</dbReference>
<evidence type="ECO:0000313" key="6">
    <source>
        <dbReference type="EMBL" id="CAH0003808.1"/>
    </source>
</evidence>
<dbReference type="InterPro" id="IPR013320">
    <property type="entry name" value="ConA-like_dom_sf"/>
</dbReference>
<organism evidence="6 7">
    <name type="scientific">Clonostachys byssicola</name>
    <dbReference type="NCBI Taxonomy" id="160290"/>
    <lineage>
        <taxon>Eukaryota</taxon>
        <taxon>Fungi</taxon>
        <taxon>Dikarya</taxon>
        <taxon>Ascomycota</taxon>
        <taxon>Pezizomycotina</taxon>
        <taxon>Sordariomycetes</taxon>
        <taxon>Hypocreomycetidae</taxon>
        <taxon>Hypocreales</taxon>
        <taxon>Bionectriaceae</taxon>
        <taxon>Clonostachys</taxon>
    </lineage>
</organism>
<dbReference type="SUPFAM" id="SSF49899">
    <property type="entry name" value="Concanavalin A-like lectins/glucanases"/>
    <property type="match status" value="1"/>
</dbReference>
<evidence type="ECO:0000256" key="2">
    <source>
        <dbReference type="ARBA" id="ARBA00022801"/>
    </source>
</evidence>
<evidence type="ECO:0000256" key="4">
    <source>
        <dbReference type="RuleBase" id="RU361187"/>
    </source>
</evidence>
<dbReference type="Proteomes" id="UP000754883">
    <property type="component" value="Unassembled WGS sequence"/>
</dbReference>
<keyword evidence="3 4" id="KW-0326">Glycosidase</keyword>
<keyword evidence="7" id="KW-1185">Reference proteome</keyword>